<sequence>MEETVLEMGVSLDGSDLDRVQKYLAQKVGSAKADQVADQLKNLIDKVKDLPDEEKKAYVQEFGGRLNTVKEAVKEKIAEKVQYAITINIIVQILFYVIVGCLILWATVFIGRKLYKTLTAKDRKQAEKKKLKEEKKAKQKDESKNTKKSKGERDKSKTKQN</sequence>
<protein>
    <submittedName>
        <fullName evidence="1">Uncharacterized protein</fullName>
    </submittedName>
</protein>
<dbReference type="EMBL" id="AJVK01031679">
    <property type="status" value="NOT_ANNOTATED_CDS"/>
    <property type="molecule type" value="Genomic_DNA"/>
</dbReference>
<dbReference type="SUPFAM" id="SSF55149">
    <property type="entry name" value="Pepsin inhibitor-3"/>
    <property type="match status" value="1"/>
</dbReference>
<name>A0A1B0DD63_PHLPP</name>
<dbReference type="EnsemblMetazoa" id="PPAI005834-RA">
    <property type="protein sequence ID" value="PPAI005834-PA"/>
    <property type="gene ID" value="PPAI005834"/>
</dbReference>
<organism evidence="1 2">
    <name type="scientific">Phlebotomus papatasi</name>
    <name type="common">Sandfly</name>
    <dbReference type="NCBI Taxonomy" id="29031"/>
    <lineage>
        <taxon>Eukaryota</taxon>
        <taxon>Metazoa</taxon>
        <taxon>Ecdysozoa</taxon>
        <taxon>Arthropoda</taxon>
        <taxon>Hexapoda</taxon>
        <taxon>Insecta</taxon>
        <taxon>Pterygota</taxon>
        <taxon>Neoptera</taxon>
        <taxon>Endopterygota</taxon>
        <taxon>Diptera</taxon>
        <taxon>Nematocera</taxon>
        <taxon>Psychodoidea</taxon>
        <taxon>Psychodidae</taxon>
        <taxon>Phlebotomus</taxon>
        <taxon>Phlebotomus</taxon>
    </lineage>
</organism>
<reference evidence="1" key="1">
    <citation type="submission" date="2022-08" db="UniProtKB">
        <authorList>
            <consortium name="EnsemblMetazoa"/>
        </authorList>
    </citation>
    <scope>IDENTIFICATION</scope>
    <source>
        <strain evidence="1">Israel</strain>
    </source>
</reference>
<dbReference type="VEuPathDB" id="VectorBase:PPAI005834"/>
<evidence type="ECO:0000313" key="1">
    <source>
        <dbReference type="EnsemblMetazoa" id="PPAI005834-PA"/>
    </source>
</evidence>
<evidence type="ECO:0000313" key="2">
    <source>
        <dbReference type="Proteomes" id="UP000092462"/>
    </source>
</evidence>
<dbReference type="Proteomes" id="UP000092462">
    <property type="component" value="Unassembled WGS sequence"/>
</dbReference>
<keyword evidence="2" id="KW-1185">Reference proteome</keyword>
<accession>A0A1B0DD63</accession>
<dbReference type="AlphaFoldDB" id="A0A1B0DD63"/>
<proteinExistence type="predicted"/>